<evidence type="ECO:0000256" key="5">
    <source>
        <dbReference type="ARBA" id="ARBA00011944"/>
    </source>
</evidence>
<gene>
    <name evidence="15" type="primary">nadC</name>
    <name evidence="15" type="ORF">QP433_05640</name>
</gene>
<dbReference type="Pfam" id="PF01729">
    <property type="entry name" value="QRPTase_C"/>
    <property type="match status" value="1"/>
</dbReference>
<proteinExistence type="inferred from homology"/>
<evidence type="ECO:0000256" key="8">
    <source>
        <dbReference type="ARBA" id="ARBA00022679"/>
    </source>
</evidence>
<dbReference type="EMBL" id="JASOOE010000009">
    <property type="protein sequence ID" value="MDK7187458.1"/>
    <property type="molecule type" value="Genomic_DNA"/>
</dbReference>
<protein>
    <recommendedName>
        <fullName evidence="11">Probable nicotinate-nucleotide pyrophosphorylase [carboxylating]</fullName>
        <ecNumber evidence="5">2.4.2.19</ecNumber>
    </recommendedName>
    <alternativeName>
        <fullName evidence="9">Quinolinate phosphoribosyltransferase [decarboxylating]</fullName>
    </alternativeName>
</protein>
<reference evidence="15" key="1">
    <citation type="submission" date="2023-05" db="EMBL/GenBank/DDBJ databases">
        <title>Cataloging the Phylogenetic Diversity of Human Bladder Bacteria.</title>
        <authorList>
            <person name="Du J."/>
        </authorList>
    </citation>
    <scope>NUCLEOTIDE SEQUENCE</scope>
    <source>
        <strain evidence="15">UMB1231</strain>
    </source>
</reference>
<evidence type="ECO:0000256" key="3">
    <source>
        <dbReference type="ARBA" id="ARBA00009400"/>
    </source>
</evidence>
<dbReference type="SUPFAM" id="SSF51690">
    <property type="entry name" value="Nicotinate/Quinolinate PRTase C-terminal domain-like"/>
    <property type="match status" value="1"/>
</dbReference>
<dbReference type="CDD" id="cd01572">
    <property type="entry name" value="QPRTase"/>
    <property type="match status" value="1"/>
</dbReference>
<evidence type="ECO:0000256" key="12">
    <source>
        <dbReference type="PIRNR" id="PIRNR006250"/>
    </source>
</evidence>
<dbReference type="PANTHER" id="PTHR32179">
    <property type="entry name" value="NICOTINATE-NUCLEOTIDE PYROPHOSPHORYLASE [CARBOXYLATING]"/>
    <property type="match status" value="1"/>
</dbReference>
<feature type="domain" description="Quinolinate phosphoribosyl transferase C-terminal" evidence="13">
    <location>
        <begin position="111"/>
        <end position="276"/>
    </location>
</feature>
<feature type="domain" description="Quinolinate phosphoribosyl transferase N-terminal" evidence="14">
    <location>
        <begin position="25"/>
        <end position="109"/>
    </location>
</feature>
<dbReference type="Proteomes" id="UP001229251">
    <property type="component" value="Unassembled WGS sequence"/>
</dbReference>
<evidence type="ECO:0000259" key="13">
    <source>
        <dbReference type="Pfam" id="PF01729"/>
    </source>
</evidence>
<dbReference type="InterPro" id="IPR037128">
    <property type="entry name" value="Quinolinate_PRibosylTase_N_sf"/>
</dbReference>
<comment type="pathway">
    <text evidence="2">Cofactor biosynthesis; NAD(+) biosynthesis; nicotinate D-ribonucleotide from quinolinate: step 1/1.</text>
</comment>
<dbReference type="Gene3D" id="3.90.1170.20">
    <property type="entry name" value="Quinolinate phosphoribosyl transferase, N-terminal domain"/>
    <property type="match status" value="1"/>
</dbReference>
<evidence type="ECO:0000256" key="2">
    <source>
        <dbReference type="ARBA" id="ARBA00004893"/>
    </source>
</evidence>
<comment type="similarity">
    <text evidence="3 12">Belongs to the NadC/ModD family.</text>
</comment>
<dbReference type="RefSeq" id="WP_070609949.1">
    <property type="nucleotide sequence ID" value="NZ_JASOOE010000009.1"/>
</dbReference>
<dbReference type="InterPro" id="IPR013785">
    <property type="entry name" value="Aldolase_TIM"/>
</dbReference>
<evidence type="ECO:0000256" key="4">
    <source>
        <dbReference type="ARBA" id="ARBA00011218"/>
    </source>
</evidence>
<keyword evidence="7 12" id="KW-0328">Glycosyltransferase</keyword>
<dbReference type="PIRSF" id="PIRSF006250">
    <property type="entry name" value="NadC_ModD"/>
    <property type="match status" value="1"/>
</dbReference>
<evidence type="ECO:0000256" key="9">
    <source>
        <dbReference type="ARBA" id="ARBA00033102"/>
    </source>
</evidence>
<dbReference type="FunFam" id="3.20.20.70:FF:000030">
    <property type="entry name" value="Nicotinate-nucleotide pyrophosphorylase, carboxylating"/>
    <property type="match status" value="1"/>
</dbReference>
<dbReference type="SUPFAM" id="SSF54675">
    <property type="entry name" value="Nicotinate/Quinolinate PRTase N-terminal domain-like"/>
    <property type="match status" value="1"/>
</dbReference>
<organism evidence="15 16">
    <name type="scientific">Facklamia hominis</name>
    <dbReference type="NCBI Taxonomy" id="178214"/>
    <lineage>
        <taxon>Bacteria</taxon>
        <taxon>Bacillati</taxon>
        <taxon>Bacillota</taxon>
        <taxon>Bacilli</taxon>
        <taxon>Lactobacillales</taxon>
        <taxon>Aerococcaceae</taxon>
        <taxon>Facklamia</taxon>
    </lineage>
</organism>
<evidence type="ECO:0000256" key="1">
    <source>
        <dbReference type="ARBA" id="ARBA00003237"/>
    </source>
</evidence>
<evidence type="ECO:0000256" key="7">
    <source>
        <dbReference type="ARBA" id="ARBA00022676"/>
    </source>
</evidence>
<dbReference type="GO" id="GO:0004514">
    <property type="term" value="F:nicotinate-nucleotide diphosphorylase (carboxylating) activity"/>
    <property type="evidence" value="ECO:0007669"/>
    <property type="project" value="UniProtKB-EC"/>
</dbReference>
<sequence length="281" mass="30859">MVFLDQEEIQALIRRGLQEDAPYGDLASQAIFKGQSGQVDLMAKEAGIFCGQSIFEAVFSSLQEDTKFNWRIEEGASIQPGQVLVTVSALATTLLTGERLALNFIQRLSGIATATHRFVTALDNTGIKLMDTRKTTPGLRQLEKYAVRVGGGYNHRFGLSDLIMLKDNHIAAAGGILPAVELVRQQDPYMHKIEVEVENLDMVDQALQAKVDIIMLDNMSIEQMTEALQRIDGRAIVEASGNITLDNCQDLAHLGLDYISSGSITHSAGILDLSMKHFRVI</sequence>
<evidence type="ECO:0000256" key="10">
    <source>
        <dbReference type="ARBA" id="ARBA00047445"/>
    </source>
</evidence>
<dbReference type="InterPro" id="IPR022412">
    <property type="entry name" value="Quinolinate_PRibosylTrfase_N"/>
</dbReference>
<evidence type="ECO:0000256" key="6">
    <source>
        <dbReference type="ARBA" id="ARBA00022642"/>
    </source>
</evidence>
<dbReference type="GO" id="GO:0009435">
    <property type="term" value="P:NAD+ biosynthetic process"/>
    <property type="evidence" value="ECO:0007669"/>
    <property type="project" value="InterPro"/>
</dbReference>
<dbReference type="GO" id="GO:0005737">
    <property type="term" value="C:cytoplasm"/>
    <property type="evidence" value="ECO:0007669"/>
    <property type="project" value="TreeGrafter"/>
</dbReference>
<dbReference type="AlphaFoldDB" id="A0AAJ1V2U5"/>
<comment type="function">
    <text evidence="1">Involved in the catabolism of quinolinic acid (QA).</text>
</comment>
<comment type="subunit">
    <text evidence="4">Hexamer formed by 3 homodimers.</text>
</comment>
<evidence type="ECO:0000256" key="11">
    <source>
        <dbReference type="ARBA" id="ARBA00069173"/>
    </source>
</evidence>
<evidence type="ECO:0000313" key="16">
    <source>
        <dbReference type="Proteomes" id="UP001229251"/>
    </source>
</evidence>
<dbReference type="PANTHER" id="PTHR32179:SF3">
    <property type="entry name" value="NICOTINATE-NUCLEOTIDE PYROPHOSPHORYLASE [CARBOXYLATING]"/>
    <property type="match status" value="1"/>
</dbReference>
<dbReference type="EC" id="2.4.2.19" evidence="5"/>
<accession>A0AAJ1V2U5</accession>
<evidence type="ECO:0000313" key="15">
    <source>
        <dbReference type="EMBL" id="MDK7187458.1"/>
    </source>
</evidence>
<dbReference type="InterPro" id="IPR027277">
    <property type="entry name" value="NadC/ModD"/>
</dbReference>
<keyword evidence="6" id="KW-0662">Pyridine nucleotide biosynthesis</keyword>
<keyword evidence="8 12" id="KW-0808">Transferase</keyword>
<dbReference type="InterPro" id="IPR004393">
    <property type="entry name" value="NadC"/>
</dbReference>
<dbReference type="Gene3D" id="3.20.20.70">
    <property type="entry name" value="Aldolase class I"/>
    <property type="match status" value="1"/>
</dbReference>
<comment type="caution">
    <text evidence="15">The sequence shown here is derived from an EMBL/GenBank/DDBJ whole genome shotgun (WGS) entry which is preliminary data.</text>
</comment>
<dbReference type="GO" id="GO:0034213">
    <property type="term" value="P:quinolinate catabolic process"/>
    <property type="evidence" value="ECO:0007669"/>
    <property type="project" value="TreeGrafter"/>
</dbReference>
<comment type="catalytic activity">
    <reaction evidence="10">
        <text>nicotinate beta-D-ribonucleotide + CO2 + diphosphate = quinolinate + 5-phospho-alpha-D-ribose 1-diphosphate + 2 H(+)</text>
        <dbReference type="Rhea" id="RHEA:12733"/>
        <dbReference type="ChEBI" id="CHEBI:15378"/>
        <dbReference type="ChEBI" id="CHEBI:16526"/>
        <dbReference type="ChEBI" id="CHEBI:29959"/>
        <dbReference type="ChEBI" id="CHEBI:33019"/>
        <dbReference type="ChEBI" id="CHEBI:57502"/>
        <dbReference type="ChEBI" id="CHEBI:58017"/>
        <dbReference type="EC" id="2.4.2.19"/>
    </reaction>
</comment>
<dbReference type="InterPro" id="IPR002638">
    <property type="entry name" value="Quinolinate_PRibosylTrfase_C"/>
</dbReference>
<dbReference type="InterPro" id="IPR036068">
    <property type="entry name" value="Nicotinate_pribotase-like_C"/>
</dbReference>
<name>A0AAJ1V2U5_9LACT</name>
<dbReference type="NCBIfam" id="TIGR00078">
    <property type="entry name" value="nadC"/>
    <property type="match status" value="1"/>
</dbReference>
<dbReference type="FunFam" id="3.90.1170.20:FF:000001">
    <property type="entry name" value="Nicotinate-nucleotide diphosphorylase (Carboxylating)"/>
    <property type="match status" value="1"/>
</dbReference>
<dbReference type="Pfam" id="PF02749">
    <property type="entry name" value="QRPTase_N"/>
    <property type="match status" value="1"/>
</dbReference>
<evidence type="ECO:0000259" key="14">
    <source>
        <dbReference type="Pfam" id="PF02749"/>
    </source>
</evidence>